<dbReference type="CDD" id="cd00093">
    <property type="entry name" value="HTH_XRE"/>
    <property type="match status" value="1"/>
</dbReference>
<gene>
    <name evidence="5" type="ORF">ISN74_07825</name>
</gene>
<dbReference type="Gene3D" id="1.10.260.40">
    <property type="entry name" value="lambda repressor-like DNA-binding domains"/>
    <property type="match status" value="1"/>
</dbReference>
<evidence type="ECO:0000313" key="5">
    <source>
        <dbReference type="EMBL" id="QRN55823.1"/>
    </source>
</evidence>
<sequence>MTPGDRIKERRIELGMEVAQLAKAAGIAASTLYDLERGDSQSSKKLYAIAEALGVRAAWLDTGKGPRLIPTMPNTLHQGMDATDPENGAAEPISLYGENVAYPPSQQSRWVLIKGIAAVDKDGFWFSLDTSNGDESFPHPTTDPNAYAIRIKGDQYDPAIEAGDCVLVEPSVPLKLDGRVLMHLKSGKSAICRLRVYDTHEYRLQGLVSPERLTIDAEEVEYVHFVRGSISMHELEIRRSGAS</sequence>
<keyword evidence="1" id="KW-0805">Transcription regulation</keyword>
<dbReference type="Gene3D" id="2.10.109.10">
    <property type="entry name" value="Umud Fragment, subunit A"/>
    <property type="match status" value="1"/>
</dbReference>
<dbReference type="InterPro" id="IPR036286">
    <property type="entry name" value="LexA/Signal_pep-like_sf"/>
</dbReference>
<dbReference type="EMBL" id="CP064030">
    <property type="protein sequence ID" value="QRN55823.1"/>
    <property type="molecule type" value="Genomic_DNA"/>
</dbReference>
<evidence type="ECO:0000256" key="1">
    <source>
        <dbReference type="ARBA" id="ARBA00023015"/>
    </source>
</evidence>
<dbReference type="InterPro" id="IPR001387">
    <property type="entry name" value="Cro/C1-type_HTH"/>
</dbReference>
<dbReference type="PANTHER" id="PTHR40661">
    <property type="match status" value="1"/>
</dbReference>
<dbReference type="SUPFAM" id="SSF51306">
    <property type="entry name" value="LexA/Signal peptidase"/>
    <property type="match status" value="1"/>
</dbReference>
<organism evidence="5 6">
    <name type="scientific">Dyella caseinilytica</name>
    <dbReference type="NCBI Taxonomy" id="1849581"/>
    <lineage>
        <taxon>Bacteria</taxon>
        <taxon>Pseudomonadati</taxon>
        <taxon>Pseudomonadota</taxon>
        <taxon>Gammaproteobacteria</taxon>
        <taxon>Lysobacterales</taxon>
        <taxon>Rhodanobacteraceae</taxon>
        <taxon>Dyella</taxon>
    </lineage>
</organism>
<dbReference type="SUPFAM" id="SSF47413">
    <property type="entry name" value="lambda repressor-like DNA-binding domains"/>
    <property type="match status" value="1"/>
</dbReference>
<accession>A0ABX7GZ83</accession>
<dbReference type="InterPro" id="IPR010982">
    <property type="entry name" value="Lambda_DNA-bd_dom_sf"/>
</dbReference>
<protein>
    <submittedName>
        <fullName evidence="5">Helix-turn-helix domain-containing protein</fullName>
    </submittedName>
</protein>
<evidence type="ECO:0000256" key="2">
    <source>
        <dbReference type="ARBA" id="ARBA00023125"/>
    </source>
</evidence>
<keyword evidence="2" id="KW-0238">DNA-binding</keyword>
<dbReference type="Proteomes" id="UP000663181">
    <property type="component" value="Chromosome"/>
</dbReference>
<feature type="domain" description="HTH cro/C1-type" evidence="4">
    <location>
        <begin position="7"/>
        <end position="60"/>
    </location>
</feature>
<proteinExistence type="predicted"/>
<keyword evidence="6" id="KW-1185">Reference proteome</keyword>
<keyword evidence="3" id="KW-0804">Transcription</keyword>
<name>A0ABX7GZ83_9GAMM</name>
<dbReference type="SMART" id="SM00530">
    <property type="entry name" value="HTH_XRE"/>
    <property type="match status" value="1"/>
</dbReference>
<evidence type="ECO:0000313" key="6">
    <source>
        <dbReference type="Proteomes" id="UP000663181"/>
    </source>
</evidence>
<evidence type="ECO:0000256" key="3">
    <source>
        <dbReference type="ARBA" id="ARBA00023163"/>
    </source>
</evidence>
<evidence type="ECO:0000259" key="4">
    <source>
        <dbReference type="PROSITE" id="PS50943"/>
    </source>
</evidence>
<dbReference type="PANTHER" id="PTHR40661:SF3">
    <property type="entry name" value="FELS-1 PROPHAGE TRANSCRIPTIONAL REGULATOR"/>
    <property type="match status" value="1"/>
</dbReference>
<dbReference type="PROSITE" id="PS50943">
    <property type="entry name" value="HTH_CROC1"/>
    <property type="match status" value="1"/>
</dbReference>
<reference evidence="5 6" key="1">
    <citation type="submission" date="2020-10" db="EMBL/GenBank/DDBJ databases">
        <title>Phylogeny of dyella-like bacteria.</title>
        <authorList>
            <person name="Fu J."/>
        </authorList>
    </citation>
    <scope>NUCLEOTIDE SEQUENCE [LARGE SCALE GENOMIC DNA]</scope>
    <source>
        <strain evidence="5 6">DHOB09</strain>
    </source>
</reference>
<dbReference type="Pfam" id="PF01381">
    <property type="entry name" value="HTH_3"/>
    <property type="match status" value="1"/>
</dbReference>